<evidence type="ECO:0000256" key="1">
    <source>
        <dbReference type="SAM" id="MobiDB-lite"/>
    </source>
</evidence>
<dbReference type="AlphaFoldDB" id="G0LHD3"/>
<evidence type="ECO:0000313" key="3">
    <source>
        <dbReference type="Proteomes" id="UP000007954"/>
    </source>
</evidence>
<proteinExistence type="predicted"/>
<feature type="region of interest" description="Disordered" evidence="1">
    <location>
        <begin position="23"/>
        <end position="63"/>
    </location>
</feature>
<dbReference type="KEGG" id="hwc:Hqrw_2292"/>
<accession>G0LHD3</accession>
<dbReference type="Proteomes" id="UP000007954">
    <property type="component" value="Chromosome"/>
</dbReference>
<name>G0LHD3_HALWC</name>
<protein>
    <submittedName>
        <fullName evidence="2">Uncharacterized protein</fullName>
    </submittedName>
</protein>
<dbReference type="HOGENOM" id="CLU_130782_0_0_2"/>
<dbReference type="RefSeq" id="WP_014555870.1">
    <property type="nucleotide sequence ID" value="NC_017459.1"/>
</dbReference>
<gene>
    <name evidence="2" type="ordered locus">Hqrw_2292</name>
</gene>
<sequence length="176" mass="19022">MNRRELLQLTGVSLGFIATGCVGVDPPQDTDSDSDQSENSTPGLDANTETTQTPDPDQSETPSFADINAEARQTLDPDHSIQIKNELSDPVNVRATVTRETTGETVHNQTYTLQPDATVMAYNTRQANPDSIEEFNVSVTANGSTDSFLVETDQCMGDVIAQVTESEGIDMVYSIC</sequence>
<reference evidence="2 3" key="1">
    <citation type="journal article" date="2011" name="PLoS ONE">
        <title>Haloquadratum walsbyi: limited diversity in a global pond.</title>
        <authorList>
            <person name="Dyall-Smith M."/>
            <person name="Pfeiffer F."/>
            <person name="Klee K."/>
            <person name="Palm P."/>
            <person name="Gross K."/>
            <person name="Schuster S.C."/>
            <person name="Rampp M."/>
            <person name="Oesterhelt D."/>
        </authorList>
    </citation>
    <scope>NUCLEOTIDE SEQUENCE [LARGE SCALE GENOMIC DNA]</scope>
    <source>
        <strain evidence="3">DSM 16854 / JCM 12705 / C23</strain>
    </source>
</reference>
<dbReference type="EMBL" id="FR746099">
    <property type="protein sequence ID" value="CCC40167.1"/>
    <property type="molecule type" value="Genomic_DNA"/>
</dbReference>
<dbReference type="GeneID" id="12447012"/>
<dbReference type="OrthoDB" id="271881at2157"/>
<organism evidence="2 3">
    <name type="scientific">Haloquadratum walsbyi (strain DSM 16854 / JCM 12705 / C23)</name>
    <dbReference type="NCBI Taxonomy" id="768065"/>
    <lineage>
        <taxon>Archaea</taxon>
        <taxon>Methanobacteriati</taxon>
        <taxon>Methanobacteriota</taxon>
        <taxon>Stenosarchaea group</taxon>
        <taxon>Halobacteria</taxon>
        <taxon>Halobacteriales</taxon>
        <taxon>Haloferacaceae</taxon>
        <taxon>Haloquadratum</taxon>
    </lineage>
</organism>
<evidence type="ECO:0000313" key="2">
    <source>
        <dbReference type="EMBL" id="CCC40167.1"/>
    </source>
</evidence>
<feature type="compositionally biased region" description="Polar residues" evidence="1">
    <location>
        <begin position="38"/>
        <end position="62"/>
    </location>
</feature>
<dbReference type="PROSITE" id="PS51257">
    <property type="entry name" value="PROKAR_LIPOPROTEIN"/>
    <property type="match status" value="1"/>
</dbReference>